<evidence type="ECO:0000259" key="7">
    <source>
        <dbReference type="PROSITE" id="PS50893"/>
    </source>
</evidence>
<organism evidence="8 9">
    <name type="scientific">Variovorax robiniae</name>
    <dbReference type="NCBI Taxonomy" id="1836199"/>
    <lineage>
        <taxon>Bacteria</taxon>
        <taxon>Pseudomonadati</taxon>
        <taxon>Pseudomonadota</taxon>
        <taxon>Betaproteobacteria</taxon>
        <taxon>Burkholderiales</taxon>
        <taxon>Comamonadaceae</taxon>
        <taxon>Variovorax</taxon>
    </lineage>
</organism>
<dbReference type="Gene3D" id="2.40.50.100">
    <property type="match status" value="1"/>
</dbReference>
<proteinExistence type="predicted"/>
<keyword evidence="5" id="KW-1278">Translocase</keyword>
<dbReference type="Gene3D" id="2.40.50.140">
    <property type="entry name" value="Nucleic acid-binding proteins"/>
    <property type="match status" value="1"/>
</dbReference>
<dbReference type="InterPro" id="IPR047641">
    <property type="entry name" value="ABC_transpr_MalK/UgpC-like"/>
</dbReference>
<evidence type="ECO:0000256" key="3">
    <source>
        <dbReference type="ARBA" id="ARBA00022741"/>
    </source>
</evidence>
<dbReference type="InterPro" id="IPR008995">
    <property type="entry name" value="Mo/tungstate-bd_C_term_dom"/>
</dbReference>
<keyword evidence="2" id="KW-1003">Cell membrane</keyword>
<keyword evidence="9" id="KW-1185">Reference proteome</keyword>
<keyword evidence="6" id="KW-0472">Membrane</keyword>
<reference evidence="8 9" key="1">
    <citation type="submission" date="2024-03" db="EMBL/GenBank/DDBJ databases">
        <title>Novel species of the genus Variovorax.</title>
        <authorList>
            <person name="Liu Q."/>
            <person name="Xin Y.-H."/>
        </authorList>
    </citation>
    <scope>NUCLEOTIDE SEQUENCE [LARGE SCALE GENOMIC DNA]</scope>
    <source>
        <strain evidence="8 9">KACC 18901</strain>
    </source>
</reference>
<name>A0ABU8X2I5_9BURK</name>
<evidence type="ECO:0000313" key="8">
    <source>
        <dbReference type="EMBL" id="MEJ8854007.1"/>
    </source>
</evidence>
<feature type="domain" description="ABC transporter" evidence="7">
    <location>
        <begin position="4"/>
        <end position="234"/>
    </location>
</feature>
<dbReference type="SUPFAM" id="SSF52540">
    <property type="entry name" value="P-loop containing nucleoside triphosphate hydrolases"/>
    <property type="match status" value="1"/>
</dbReference>
<dbReference type="Gene3D" id="3.40.50.300">
    <property type="entry name" value="P-loop containing nucleotide triphosphate hydrolases"/>
    <property type="match status" value="1"/>
</dbReference>
<comment type="caution">
    <text evidence="8">The sequence shown here is derived from an EMBL/GenBank/DDBJ whole genome shotgun (WGS) entry which is preliminary data.</text>
</comment>
<evidence type="ECO:0000256" key="6">
    <source>
        <dbReference type="ARBA" id="ARBA00023136"/>
    </source>
</evidence>
<dbReference type="RefSeq" id="WP_340334101.1">
    <property type="nucleotide sequence ID" value="NZ_JBBKZS010000002.1"/>
</dbReference>
<dbReference type="GO" id="GO:0005524">
    <property type="term" value="F:ATP binding"/>
    <property type="evidence" value="ECO:0007669"/>
    <property type="project" value="UniProtKB-KW"/>
</dbReference>
<evidence type="ECO:0000313" key="9">
    <source>
        <dbReference type="Proteomes" id="UP001367030"/>
    </source>
</evidence>
<dbReference type="PANTHER" id="PTHR43875:SF15">
    <property type="entry name" value="TREHALOSE IMPORT ATP-BINDING PROTEIN SUGC"/>
    <property type="match status" value="1"/>
</dbReference>
<dbReference type="InterPro" id="IPR003593">
    <property type="entry name" value="AAA+_ATPase"/>
</dbReference>
<dbReference type="Pfam" id="PF00005">
    <property type="entry name" value="ABC_tran"/>
    <property type="match status" value="1"/>
</dbReference>
<dbReference type="PANTHER" id="PTHR43875">
    <property type="entry name" value="MALTODEXTRIN IMPORT ATP-BINDING PROTEIN MSMX"/>
    <property type="match status" value="1"/>
</dbReference>
<dbReference type="InterPro" id="IPR027417">
    <property type="entry name" value="P-loop_NTPase"/>
</dbReference>
<dbReference type="InterPro" id="IPR013611">
    <property type="entry name" value="Transp-assoc_OB_typ2"/>
</dbReference>
<protein>
    <submittedName>
        <fullName evidence="8">ABC transporter ATP-binding protein</fullName>
    </submittedName>
</protein>
<dbReference type="SUPFAM" id="SSF50331">
    <property type="entry name" value="MOP-like"/>
    <property type="match status" value="1"/>
</dbReference>
<keyword evidence="1" id="KW-0813">Transport</keyword>
<accession>A0ABU8X2I5</accession>
<evidence type="ECO:0000256" key="2">
    <source>
        <dbReference type="ARBA" id="ARBA00022475"/>
    </source>
</evidence>
<dbReference type="PROSITE" id="PS00211">
    <property type="entry name" value="ABC_TRANSPORTER_1"/>
    <property type="match status" value="1"/>
</dbReference>
<evidence type="ECO:0000256" key="4">
    <source>
        <dbReference type="ARBA" id="ARBA00022840"/>
    </source>
</evidence>
<keyword evidence="4 8" id="KW-0067">ATP-binding</keyword>
<dbReference type="InterPro" id="IPR017871">
    <property type="entry name" value="ABC_transporter-like_CS"/>
</dbReference>
<sequence>MADIRVHHLHKAFADFTAVKDSTFTVHDGEFFCLLGPSGCGKTTTLRMIAGLELPTSGQIFLGDEDVSFKRASARDIAFVFQMFALYPHMNVRRNIAFPLVSQGMPRNEVNQAVEQAARTLRITHLLDKPVSGLSSGDRQRVALGRAIVRQPLAFLMDEPLGALDAEFREVMCQELRALHDRLHATTVYVTHDQMEAMAMADIIAIMNEGVIEQLGAPLEVYERPASVFVADFIGAPSMNFLPFEAAMASGDDAIHIGPAKVAVPAAREDISARNLLCGVRPEHVRFHDDSMLRAEVLGTEYLGTSTVVTLATAQGATVRAKVDVANPARRGDHVGLAFDARAVSLFDAASGRALRTARDDQPHAVRRQGARHG</sequence>
<dbReference type="PROSITE" id="PS50893">
    <property type="entry name" value="ABC_TRANSPORTER_2"/>
    <property type="match status" value="1"/>
</dbReference>
<dbReference type="InterPro" id="IPR012340">
    <property type="entry name" value="NA-bd_OB-fold"/>
</dbReference>
<dbReference type="InterPro" id="IPR003439">
    <property type="entry name" value="ABC_transporter-like_ATP-bd"/>
</dbReference>
<dbReference type="EMBL" id="JBBKZS010000002">
    <property type="protein sequence ID" value="MEJ8854007.1"/>
    <property type="molecule type" value="Genomic_DNA"/>
</dbReference>
<evidence type="ECO:0000256" key="5">
    <source>
        <dbReference type="ARBA" id="ARBA00022967"/>
    </source>
</evidence>
<gene>
    <name evidence="8" type="ORF">WKW79_05475</name>
</gene>
<dbReference type="SMART" id="SM00382">
    <property type="entry name" value="AAA"/>
    <property type="match status" value="1"/>
</dbReference>
<dbReference type="Pfam" id="PF08402">
    <property type="entry name" value="TOBE_2"/>
    <property type="match status" value="1"/>
</dbReference>
<keyword evidence="3" id="KW-0547">Nucleotide-binding</keyword>
<dbReference type="Proteomes" id="UP001367030">
    <property type="component" value="Unassembled WGS sequence"/>
</dbReference>
<evidence type="ECO:0000256" key="1">
    <source>
        <dbReference type="ARBA" id="ARBA00022448"/>
    </source>
</evidence>